<feature type="non-terminal residue" evidence="3">
    <location>
        <position position="71"/>
    </location>
</feature>
<organism evidence="3 4">
    <name type="scientific">Aestuariibaculum lutulentum</name>
    <dbReference type="NCBI Taxonomy" id="2920935"/>
    <lineage>
        <taxon>Bacteria</taxon>
        <taxon>Pseudomonadati</taxon>
        <taxon>Bacteroidota</taxon>
        <taxon>Flavobacteriia</taxon>
        <taxon>Flavobacteriales</taxon>
        <taxon>Flavobacteriaceae</taxon>
    </lineage>
</organism>
<protein>
    <submittedName>
        <fullName evidence="3">Uncharacterized protein</fullName>
    </submittedName>
</protein>
<evidence type="ECO:0000313" key="4">
    <source>
        <dbReference type="Proteomes" id="UP001156141"/>
    </source>
</evidence>
<feature type="chain" id="PRO_5047055564" evidence="2">
    <location>
        <begin position="25"/>
        <end position="71"/>
    </location>
</feature>
<evidence type="ECO:0000256" key="2">
    <source>
        <dbReference type="SAM" id="SignalP"/>
    </source>
</evidence>
<comment type="caution">
    <text evidence="3">The sequence shown here is derived from an EMBL/GenBank/DDBJ whole genome shotgun (WGS) entry which is preliminary data.</text>
</comment>
<feature type="signal peptide" evidence="2">
    <location>
        <begin position="1"/>
        <end position="24"/>
    </location>
</feature>
<gene>
    <name evidence="3" type="ORF">MKW35_17000</name>
</gene>
<dbReference type="RefSeq" id="WP_240575753.1">
    <property type="nucleotide sequence ID" value="NZ_JAKVQD010000216.1"/>
</dbReference>
<evidence type="ECO:0000313" key="3">
    <source>
        <dbReference type="EMBL" id="MCH4554321.1"/>
    </source>
</evidence>
<keyword evidence="2" id="KW-0732">Signal</keyword>
<evidence type="ECO:0000256" key="1">
    <source>
        <dbReference type="SAM" id="MobiDB-lite"/>
    </source>
</evidence>
<dbReference type="Proteomes" id="UP001156141">
    <property type="component" value="Unassembled WGS sequence"/>
</dbReference>
<sequence length="71" mass="7603">MIRFSTALVTTALLATTIAAPALARTKGPATITMSAKMMDNKEGRLCMPKTTLGNKATKEMPDTLCQTRTD</sequence>
<reference evidence="3" key="1">
    <citation type="submission" date="2022-02" db="EMBL/GenBank/DDBJ databases">
        <title>Aestuariibaculum sp., a marine bacterium isolated from sediment in Guangxi.</title>
        <authorList>
            <person name="Ying J."/>
        </authorList>
    </citation>
    <scope>NUCLEOTIDE SEQUENCE</scope>
    <source>
        <strain evidence="3">L182</strain>
    </source>
</reference>
<feature type="region of interest" description="Disordered" evidence="1">
    <location>
        <begin position="52"/>
        <end position="71"/>
    </location>
</feature>
<name>A0ABS9RP21_9FLAO</name>
<accession>A0ABS9RP21</accession>
<keyword evidence="4" id="KW-1185">Reference proteome</keyword>
<dbReference type="EMBL" id="JAKVQD010000216">
    <property type="protein sequence ID" value="MCH4554321.1"/>
    <property type="molecule type" value="Genomic_DNA"/>
</dbReference>
<proteinExistence type="predicted"/>